<dbReference type="Proteomes" id="UP001443914">
    <property type="component" value="Unassembled WGS sequence"/>
</dbReference>
<feature type="compositionally biased region" description="Pro residues" evidence="1">
    <location>
        <begin position="65"/>
        <end position="82"/>
    </location>
</feature>
<feature type="transmembrane region" description="Helical" evidence="2">
    <location>
        <begin position="110"/>
        <end position="137"/>
    </location>
</feature>
<comment type="caution">
    <text evidence="3">The sequence shown here is derived from an EMBL/GenBank/DDBJ whole genome shotgun (WGS) entry which is preliminary data.</text>
</comment>
<dbReference type="AlphaFoldDB" id="A0AAW1MUJ9"/>
<evidence type="ECO:0000313" key="3">
    <source>
        <dbReference type="EMBL" id="KAK9750300.1"/>
    </source>
</evidence>
<keyword evidence="4" id="KW-1185">Reference proteome</keyword>
<name>A0AAW1MUJ9_SAPOF</name>
<dbReference type="PANTHER" id="PTHR35094:SF7">
    <property type="entry name" value="LEUCINE-RICH REPEAT EXTENSIN-LIKE PROTEIN 2"/>
    <property type="match status" value="1"/>
</dbReference>
<dbReference type="EMBL" id="JBDFQZ010000002">
    <property type="protein sequence ID" value="KAK9750300.1"/>
    <property type="molecule type" value="Genomic_DNA"/>
</dbReference>
<organism evidence="3 4">
    <name type="scientific">Saponaria officinalis</name>
    <name type="common">Common soapwort</name>
    <name type="synonym">Lychnis saponaria</name>
    <dbReference type="NCBI Taxonomy" id="3572"/>
    <lineage>
        <taxon>Eukaryota</taxon>
        <taxon>Viridiplantae</taxon>
        <taxon>Streptophyta</taxon>
        <taxon>Embryophyta</taxon>
        <taxon>Tracheophyta</taxon>
        <taxon>Spermatophyta</taxon>
        <taxon>Magnoliopsida</taxon>
        <taxon>eudicotyledons</taxon>
        <taxon>Gunneridae</taxon>
        <taxon>Pentapetalae</taxon>
        <taxon>Caryophyllales</taxon>
        <taxon>Caryophyllaceae</taxon>
        <taxon>Caryophylleae</taxon>
        <taxon>Saponaria</taxon>
    </lineage>
</organism>
<keyword evidence="2" id="KW-0812">Transmembrane</keyword>
<feature type="region of interest" description="Disordered" evidence="1">
    <location>
        <begin position="62"/>
        <end position="82"/>
    </location>
</feature>
<gene>
    <name evidence="3" type="ORF">RND81_02G185600</name>
</gene>
<accession>A0AAW1MUJ9</accession>
<keyword evidence="2" id="KW-0472">Membrane</keyword>
<evidence type="ECO:0000313" key="4">
    <source>
        <dbReference type="Proteomes" id="UP001443914"/>
    </source>
</evidence>
<evidence type="ECO:0000256" key="2">
    <source>
        <dbReference type="SAM" id="Phobius"/>
    </source>
</evidence>
<proteinExistence type="predicted"/>
<reference evidence="3" key="1">
    <citation type="submission" date="2024-03" db="EMBL/GenBank/DDBJ databases">
        <title>WGS assembly of Saponaria officinalis var. Norfolk2.</title>
        <authorList>
            <person name="Jenkins J."/>
            <person name="Shu S."/>
            <person name="Grimwood J."/>
            <person name="Barry K."/>
            <person name="Goodstein D."/>
            <person name="Schmutz J."/>
            <person name="Leebens-Mack J."/>
            <person name="Osbourn A."/>
        </authorList>
    </citation>
    <scope>NUCLEOTIDE SEQUENCE [LARGE SCALE GENOMIC DNA]</scope>
    <source>
        <strain evidence="3">JIC</strain>
    </source>
</reference>
<keyword evidence="2" id="KW-1133">Transmembrane helix</keyword>
<protein>
    <submittedName>
        <fullName evidence="3">Uncharacterized protein</fullName>
    </submittedName>
</protein>
<feature type="transmembrane region" description="Helical" evidence="2">
    <location>
        <begin position="7"/>
        <end position="24"/>
    </location>
</feature>
<evidence type="ECO:0000256" key="1">
    <source>
        <dbReference type="SAM" id="MobiDB-lite"/>
    </source>
</evidence>
<sequence>MLIQSKSLSTYIISTILILLYFIGKINGDEQSRTLDETVASPGLSDPSLKCGGCSPCGHPSCYQSPPPPPPPPPPKKPPSTRYCPPPPCPWIYAPGPPGGLYPVDPSYSYYSGAVVNFAATLKIFVGYGLLELIVLWM</sequence>
<dbReference type="PANTHER" id="PTHR35094">
    <property type="entry name" value="LEUCINE-RICH REPEAT EXTENSIN-LIKE PROTEIN 2"/>
    <property type="match status" value="1"/>
</dbReference>